<gene>
    <name evidence="2" type="ORF">ACFFX0_02800</name>
</gene>
<dbReference type="Proteomes" id="UP001589575">
    <property type="component" value="Unassembled WGS sequence"/>
</dbReference>
<accession>A0ABV5FU12</accession>
<protein>
    <submittedName>
        <fullName evidence="2">Uncharacterized protein</fullName>
    </submittedName>
</protein>
<name>A0ABV5FU12_9MICC</name>
<feature type="region of interest" description="Disordered" evidence="1">
    <location>
        <begin position="1"/>
        <end position="33"/>
    </location>
</feature>
<feature type="region of interest" description="Disordered" evidence="1">
    <location>
        <begin position="84"/>
        <end position="104"/>
    </location>
</feature>
<sequence>MASLPDPLAVSTCPPPSPVAGSKTVGASSSTFGLRRRPGAFCDRRTIGASSSISFQPGSAAAGFRMKWSSQISCSTRSGVVPAASSTWRRPERETMAASRMTSA</sequence>
<keyword evidence="3" id="KW-1185">Reference proteome</keyword>
<reference evidence="2 3" key="1">
    <citation type="submission" date="2024-09" db="EMBL/GenBank/DDBJ databases">
        <authorList>
            <person name="Sun Q."/>
            <person name="Mori K."/>
        </authorList>
    </citation>
    <scope>NUCLEOTIDE SEQUENCE [LARGE SCALE GENOMIC DNA]</scope>
    <source>
        <strain evidence="2 3">CCM 7609</strain>
    </source>
</reference>
<evidence type="ECO:0000256" key="1">
    <source>
        <dbReference type="SAM" id="MobiDB-lite"/>
    </source>
</evidence>
<evidence type="ECO:0000313" key="3">
    <source>
        <dbReference type="Proteomes" id="UP001589575"/>
    </source>
</evidence>
<evidence type="ECO:0000313" key="2">
    <source>
        <dbReference type="EMBL" id="MFB9070175.1"/>
    </source>
</evidence>
<dbReference type="EMBL" id="JBHMFI010000001">
    <property type="protein sequence ID" value="MFB9070175.1"/>
    <property type="molecule type" value="Genomic_DNA"/>
</dbReference>
<proteinExistence type="predicted"/>
<organism evidence="2 3">
    <name type="scientific">Citricoccus parietis</name>
    <dbReference type="NCBI Taxonomy" id="592307"/>
    <lineage>
        <taxon>Bacteria</taxon>
        <taxon>Bacillati</taxon>
        <taxon>Actinomycetota</taxon>
        <taxon>Actinomycetes</taxon>
        <taxon>Micrococcales</taxon>
        <taxon>Micrococcaceae</taxon>
        <taxon>Citricoccus</taxon>
    </lineage>
</organism>
<comment type="caution">
    <text evidence="2">The sequence shown here is derived from an EMBL/GenBank/DDBJ whole genome shotgun (WGS) entry which is preliminary data.</text>
</comment>